<dbReference type="Proteomes" id="UP000269019">
    <property type="component" value="Chromosome"/>
</dbReference>
<keyword evidence="1" id="KW-0808">Transferase</keyword>
<dbReference type="AlphaFoldDB" id="A0A3G6JAW4"/>
<organism evidence="1 2">
    <name type="scientific">Corynebacterium choanae</name>
    <dbReference type="NCBI Taxonomy" id="1862358"/>
    <lineage>
        <taxon>Bacteria</taxon>
        <taxon>Bacillati</taxon>
        <taxon>Actinomycetota</taxon>
        <taxon>Actinomycetes</taxon>
        <taxon>Mycobacteriales</taxon>
        <taxon>Corynebacteriaceae</taxon>
        <taxon>Corynebacterium</taxon>
    </lineage>
</organism>
<dbReference type="SUPFAM" id="SSF48576">
    <property type="entry name" value="Terpenoid synthases"/>
    <property type="match status" value="1"/>
</dbReference>
<sequence length="293" mass="32475">MATHTTSLEDYQAMSAAAASGVIGRYSTSFSFATRLLPQPLRTDIRNLYSVVRIADEIVDGTAAAAGLSQEQIAARLEEFERDTYAAMESGFSTNPMLQAFADTARQCHIPREHMTAFYASMRADITAREFSKQELAAYIYGSAEVIGLMCVAIFLRNHVVSPQERSILDAGAQALGAAFQKINFLRDYAEDTSLLGRSYFAAWGKRLDEQQKQLLVEDIRQDLHTAYATIPLLPFSSRSAVLAAYYFFATLTDKVDQTSVAVLEQQRVRVSNPEKMRLIAQAVRQAAVMGKK</sequence>
<dbReference type="KEGG" id="ccho:CCHOA_08445"/>
<dbReference type="SFLD" id="SFLDG01212">
    <property type="entry name" value="Phytoene_synthase_like"/>
    <property type="match status" value="1"/>
</dbReference>
<dbReference type="RefSeq" id="WP_206425780.1">
    <property type="nucleotide sequence ID" value="NZ_CP033896.1"/>
</dbReference>
<reference evidence="1 2" key="1">
    <citation type="submission" date="2018-11" db="EMBL/GenBank/DDBJ databases">
        <authorList>
            <person name="Kleinhagauer T."/>
            <person name="Glaeser S.P."/>
            <person name="Spergser J."/>
            <person name="Ruckert C."/>
            <person name="Kaempfer P."/>
            <person name="Busse H.-J."/>
        </authorList>
    </citation>
    <scope>NUCLEOTIDE SEQUENCE [LARGE SCALE GENOMIC DNA]</scope>
    <source>
        <strain evidence="1 2">200CH</strain>
    </source>
</reference>
<dbReference type="InterPro" id="IPR002060">
    <property type="entry name" value="Squ/phyt_synthse"/>
</dbReference>
<evidence type="ECO:0000313" key="2">
    <source>
        <dbReference type="Proteomes" id="UP000269019"/>
    </source>
</evidence>
<dbReference type="GO" id="GO:0016114">
    <property type="term" value="P:terpenoid biosynthetic process"/>
    <property type="evidence" value="ECO:0007669"/>
    <property type="project" value="UniProtKB-ARBA"/>
</dbReference>
<dbReference type="SFLD" id="SFLDS00005">
    <property type="entry name" value="Isoprenoid_Synthase_Type_I"/>
    <property type="match status" value="1"/>
</dbReference>
<gene>
    <name evidence="1" type="primary">crtB</name>
    <name evidence="1" type="ORF">CCHOA_08445</name>
</gene>
<dbReference type="SFLD" id="SFLDG01018">
    <property type="entry name" value="Squalene/Phytoene_Synthase_Lik"/>
    <property type="match status" value="1"/>
</dbReference>
<dbReference type="EMBL" id="CP033896">
    <property type="protein sequence ID" value="AZA14078.1"/>
    <property type="molecule type" value="Genomic_DNA"/>
</dbReference>
<evidence type="ECO:0000313" key="1">
    <source>
        <dbReference type="EMBL" id="AZA14078.1"/>
    </source>
</evidence>
<dbReference type="CDD" id="cd00683">
    <property type="entry name" value="Trans_IPPS_HH"/>
    <property type="match status" value="1"/>
</dbReference>
<dbReference type="InterPro" id="IPR033904">
    <property type="entry name" value="Trans_IPPS_HH"/>
</dbReference>
<proteinExistence type="predicted"/>
<name>A0A3G6JAW4_9CORY</name>
<keyword evidence="2" id="KW-1185">Reference proteome</keyword>
<dbReference type="EC" id="2.5.1.32" evidence="1"/>
<dbReference type="Gene3D" id="1.10.600.10">
    <property type="entry name" value="Farnesyl Diphosphate Synthase"/>
    <property type="match status" value="1"/>
</dbReference>
<dbReference type="GO" id="GO:0051996">
    <property type="term" value="F:squalene synthase [NAD(P)H] activity"/>
    <property type="evidence" value="ECO:0007669"/>
    <property type="project" value="InterPro"/>
</dbReference>
<dbReference type="InterPro" id="IPR008949">
    <property type="entry name" value="Isoprenoid_synthase_dom_sf"/>
</dbReference>
<accession>A0A3G6JAW4</accession>
<dbReference type="Pfam" id="PF00494">
    <property type="entry name" value="SQS_PSY"/>
    <property type="match status" value="1"/>
</dbReference>
<dbReference type="PANTHER" id="PTHR31480">
    <property type="entry name" value="BIFUNCTIONAL LYCOPENE CYCLASE/PHYTOENE SYNTHASE"/>
    <property type="match status" value="1"/>
</dbReference>
<protein>
    <submittedName>
        <fullName evidence="1">15-cis-phytoene synthase</fullName>
        <ecNumber evidence="1">2.5.1.32</ecNumber>
    </submittedName>
</protein>
<dbReference type="GO" id="GO:0004311">
    <property type="term" value="F:geranylgeranyl diphosphate synthase activity"/>
    <property type="evidence" value="ECO:0007669"/>
    <property type="project" value="InterPro"/>
</dbReference>
<dbReference type="InterPro" id="IPR044843">
    <property type="entry name" value="Trans_IPPS_bact-type"/>
</dbReference>